<protein>
    <submittedName>
        <fullName evidence="3">Protein kinase domain-containing protein</fullName>
    </submittedName>
</protein>
<dbReference type="Proteomes" id="UP000095280">
    <property type="component" value="Unplaced"/>
</dbReference>
<evidence type="ECO:0000313" key="3">
    <source>
        <dbReference type="WBParaSite" id="maker-unitig_31695-snap-gene-0.2-mRNA-1"/>
    </source>
</evidence>
<feature type="region of interest" description="Disordered" evidence="1">
    <location>
        <begin position="563"/>
        <end position="598"/>
    </location>
</feature>
<organism evidence="2 3">
    <name type="scientific">Macrostomum lignano</name>
    <dbReference type="NCBI Taxonomy" id="282301"/>
    <lineage>
        <taxon>Eukaryota</taxon>
        <taxon>Metazoa</taxon>
        <taxon>Spiralia</taxon>
        <taxon>Lophotrochozoa</taxon>
        <taxon>Platyhelminthes</taxon>
        <taxon>Rhabditophora</taxon>
        <taxon>Macrostomorpha</taxon>
        <taxon>Macrostomida</taxon>
        <taxon>Macrostomidae</taxon>
        <taxon>Macrostomum</taxon>
    </lineage>
</organism>
<feature type="compositionally biased region" description="Basic residues" evidence="1">
    <location>
        <begin position="70"/>
        <end position="87"/>
    </location>
</feature>
<feature type="compositionally biased region" description="Polar residues" evidence="1">
    <location>
        <begin position="269"/>
        <end position="279"/>
    </location>
</feature>
<feature type="compositionally biased region" description="Low complexity" evidence="1">
    <location>
        <begin position="529"/>
        <end position="538"/>
    </location>
</feature>
<evidence type="ECO:0000313" key="2">
    <source>
        <dbReference type="Proteomes" id="UP000095280"/>
    </source>
</evidence>
<feature type="compositionally biased region" description="Low complexity" evidence="1">
    <location>
        <begin position="287"/>
        <end position="297"/>
    </location>
</feature>
<sequence>AHCPVPGDPTRASTSKLLGAHQPAAPRGDYRRQSAETEEAQLNDFLQERAAAATLSTEADRKAKPQQQPQRRRKKVHLGLRCKRRLRSSGGARAAAGSRFFEVQDGGASSSKQQQQPPKPQPSSAPPKRTSSQQQPQQPQAVGARSAQRSCWTRPAASLRSGPQQQQQAAVSTSMSSSLTDPDRPQVRKAACSRRPPKLLRPKTRPRTSCTGTAPAWTSFLSAEQSTASARTRQVPPADHRRHAAEAAAAAAQPKTRRRLTGSEPQPPLTRSRQSSFGFSTEHHVRSFTADSASTTRTRTRRLTAARPTGLVIRHRPPVPPIELSQDSSIGEAVVRKPALKKSSSFSDIQGGDGCRPAGDQPPVRLNRHGTTSRHGVPVRRCVADADDQDNDEEDEDGDGDRFGIVKDVDDIEEDLEYDRPAWPRRSPRRGVGQDFDDFDGGEATDRRAWRGQRGSAAQQPGIRTASPRRATTSTSSSPARRDRRVREEIRTTARDESSRRARSRSSSQRIERRAASAATRVRRPPPAAAAAAAATAVRSRRYRSRERHRRHIRDVEVQTRSRRPDFAPAGGGRPRLPVVTRRPSARRRCSGLGLGASADPTARDRALAVGRVSRCPGGRHRLFASSAALNSLRARPAGPDRRLFGLASGRIYQGAVAGAAGGSPPVGTAPRRRIGHAAIFLPGTAPVLRISQRVQPSAVLAAACLLADEARCLSWHSTVFMRWVLQQHAVHLVAGVGVSRMPSWKVVMEITSLSAHL</sequence>
<feature type="compositionally biased region" description="Basic residues" evidence="1">
    <location>
        <begin position="539"/>
        <end position="549"/>
    </location>
</feature>
<dbReference type="AlphaFoldDB" id="A0A1I8FEP7"/>
<accession>A0A1I8FEP7</accession>
<reference evidence="3" key="1">
    <citation type="submission" date="2016-11" db="UniProtKB">
        <authorList>
            <consortium name="WormBaseParasite"/>
        </authorList>
    </citation>
    <scope>IDENTIFICATION</scope>
</reference>
<proteinExistence type="predicted"/>
<evidence type="ECO:0000256" key="1">
    <source>
        <dbReference type="SAM" id="MobiDB-lite"/>
    </source>
</evidence>
<feature type="compositionally biased region" description="Basic residues" evidence="1">
    <location>
        <begin position="191"/>
        <end position="206"/>
    </location>
</feature>
<keyword evidence="2" id="KW-1185">Reference proteome</keyword>
<feature type="compositionally biased region" description="Low complexity" evidence="1">
    <location>
        <begin position="88"/>
        <end position="99"/>
    </location>
</feature>
<feature type="compositionally biased region" description="Low complexity" evidence="1">
    <location>
        <begin position="464"/>
        <end position="479"/>
    </location>
</feature>
<feature type="compositionally biased region" description="Polar residues" evidence="1">
    <location>
        <begin position="219"/>
        <end position="232"/>
    </location>
</feature>
<feature type="compositionally biased region" description="Basic and acidic residues" evidence="1">
    <location>
        <begin position="400"/>
        <end position="409"/>
    </location>
</feature>
<feature type="compositionally biased region" description="Basic and acidic residues" evidence="1">
    <location>
        <begin position="485"/>
        <end position="500"/>
    </location>
</feature>
<feature type="compositionally biased region" description="Acidic residues" evidence="1">
    <location>
        <begin position="385"/>
        <end position="399"/>
    </location>
</feature>
<feature type="region of interest" description="Disordered" evidence="1">
    <location>
        <begin position="1"/>
        <end position="549"/>
    </location>
</feature>
<dbReference type="WBParaSite" id="maker-unitig_31695-snap-gene-0.2-mRNA-1">
    <property type="protein sequence ID" value="maker-unitig_31695-snap-gene-0.2-mRNA-1"/>
    <property type="gene ID" value="maker-unitig_31695-snap-gene-0.2"/>
</dbReference>
<feature type="compositionally biased region" description="Polar residues" evidence="1">
    <location>
        <begin position="161"/>
        <end position="180"/>
    </location>
</feature>
<name>A0A1I8FEP7_9PLAT</name>